<name>A0A2D1WBA0_PAROL</name>
<dbReference type="InterPro" id="IPR009079">
    <property type="entry name" value="4_helix_cytokine-like_core"/>
</dbReference>
<organism evidence="2">
    <name type="scientific">Paralichthys olivaceus</name>
    <name type="common">Bastard halibut</name>
    <name type="synonym">Hippoglossus olivaceus</name>
    <dbReference type="NCBI Taxonomy" id="8255"/>
    <lineage>
        <taxon>Eukaryota</taxon>
        <taxon>Metazoa</taxon>
        <taxon>Chordata</taxon>
        <taxon>Craniata</taxon>
        <taxon>Vertebrata</taxon>
        <taxon>Euteleostomi</taxon>
        <taxon>Actinopterygii</taxon>
        <taxon>Neopterygii</taxon>
        <taxon>Teleostei</taxon>
        <taxon>Neoteleostei</taxon>
        <taxon>Acanthomorphata</taxon>
        <taxon>Carangaria</taxon>
        <taxon>Pleuronectiformes</taxon>
        <taxon>Pleuronectoidei</taxon>
        <taxon>Paralichthyidae</taxon>
        <taxon>Paralichthys</taxon>
    </lineage>
</organism>
<proteinExistence type="evidence at transcript level"/>
<dbReference type="SUPFAM" id="SSF47266">
    <property type="entry name" value="4-helical cytokines"/>
    <property type="match status" value="1"/>
</dbReference>
<accession>A0A2D1WBA0</accession>
<gene>
    <name evidence="3" type="primary">il2</name>
</gene>
<dbReference type="CTD" id="3558"/>
<dbReference type="Gene3D" id="1.20.1250.70">
    <property type="entry name" value="Interleukin-15/Interleukin-21"/>
    <property type="match status" value="1"/>
</dbReference>
<keyword evidence="1" id="KW-0732">Signal</keyword>
<reference evidence="2" key="1">
    <citation type="submission" date="2016-12" db="EMBL/GenBank/DDBJ databases">
        <title>Molecular cloning and characterization of IL-2 from Paralichthys olivaceus.</title>
        <authorList>
            <person name="Tang X."/>
            <person name="Du Y."/>
            <person name="Zhan W."/>
            <person name="Kondo H."/>
            <person name="Hirono I."/>
        </authorList>
    </citation>
    <scope>NUCLEOTIDE SEQUENCE</scope>
</reference>
<dbReference type="GeneID" id="138411524"/>
<dbReference type="AlphaFoldDB" id="A0A2D1WBA0"/>
<feature type="signal peptide" evidence="1">
    <location>
        <begin position="1"/>
        <end position="20"/>
    </location>
</feature>
<sequence>MEHFIGILFQIAAFFLCLQARCLPIEDASIGFIRTNVTCLKDSKFYAPTNVKVECIPAAMDCVMRELKGTVRPECDGLMTYVLQAIEFFELKTEEKDPAPTTSAECTCEKWPQTGFSDFLDQVESLLQLEKSAQPCKASP</sequence>
<evidence type="ECO:0000256" key="1">
    <source>
        <dbReference type="SAM" id="SignalP"/>
    </source>
</evidence>
<reference evidence="3" key="2">
    <citation type="submission" date="2020-09" db="EMBL/GenBank/DDBJ databases">
        <title>Appearance of interleukin-2 pre-mRNA in resting and immune activated Japanese flounder Paralichthys olivaceus.</title>
        <authorList>
            <person name="Miyashita S."/>
            <person name="Kurata O."/>
        </authorList>
    </citation>
    <scope>NUCLEOTIDE SEQUENCE</scope>
    <source>
        <strain evidence="3">JF2019NVLU</strain>
        <tissue evidence="3">Spleen</tissue>
    </source>
</reference>
<evidence type="ECO:0000313" key="2">
    <source>
        <dbReference type="EMBL" id="ATP84472.1"/>
    </source>
</evidence>
<feature type="chain" id="PRO_5036036798" evidence="1">
    <location>
        <begin position="21"/>
        <end position="140"/>
    </location>
</feature>
<dbReference type="OrthoDB" id="8919237at2759"/>
<dbReference type="EMBL" id="LC579750">
    <property type="protein sequence ID" value="BCL05865.1"/>
    <property type="molecule type" value="Genomic_DNA"/>
</dbReference>
<dbReference type="EMBL" id="KY307833">
    <property type="protein sequence ID" value="ATP84472.1"/>
    <property type="molecule type" value="mRNA"/>
</dbReference>
<protein>
    <submittedName>
        <fullName evidence="2 3">Interleukin-2</fullName>
    </submittedName>
</protein>
<dbReference type="RefSeq" id="XP_069388204.1">
    <property type="nucleotide sequence ID" value="XM_069532103.1"/>
</dbReference>
<evidence type="ECO:0000313" key="3">
    <source>
        <dbReference type="EMBL" id="BCL05865.1"/>
    </source>
</evidence>
<dbReference type="SMR" id="A0A2D1WBA0"/>